<evidence type="ECO:0000313" key="11">
    <source>
        <dbReference type="EMBL" id="CAE0108431.1"/>
    </source>
</evidence>
<dbReference type="Pfam" id="PF00999">
    <property type="entry name" value="Na_H_Exchanger"/>
    <property type="match status" value="1"/>
</dbReference>
<comment type="subcellular location">
    <subcellularLocation>
        <location evidence="1">Membrane</location>
        <topology evidence="1">Multi-pass membrane protein</topology>
    </subcellularLocation>
</comment>
<organism evidence="11">
    <name type="scientific">Haptolina ericina</name>
    <dbReference type="NCBI Taxonomy" id="156174"/>
    <lineage>
        <taxon>Eukaryota</taxon>
        <taxon>Haptista</taxon>
        <taxon>Haptophyta</taxon>
        <taxon>Prymnesiophyceae</taxon>
        <taxon>Prymnesiales</taxon>
        <taxon>Prymnesiaceae</taxon>
        <taxon>Haptolina</taxon>
    </lineage>
</organism>
<keyword evidence="9" id="KW-0739">Sodium transport</keyword>
<keyword evidence="3" id="KW-0050">Antiport</keyword>
<sequence length="187" mass="19781">MSEGLFSTYLLGVFCVGASFCTLPFAREAYTHVAPLQTWTSRLFFGATVGFQVPVRDLFVGSNVGQGLVLTLAAILGKWLSGAWGTSVFEGGRFVGLPYWGAFMRVGCAMIGRGELGFQLATESLSRGVISRDAYSATVWALLVATLLGPWAFRFCNARMPAVQHPSGAAQHPSDASAAAAPSMSCA</sequence>
<keyword evidence="7" id="KW-0406">Ion transport</keyword>
<evidence type="ECO:0000256" key="4">
    <source>
        <dbReference type="ARBA" id="ARBA00022692"/>
    </source>
</evidence>
<keyword evidence="8" id="KW-0472">Membrane</keyword>
<evidence type="ECO:0000256" key="8">
    <source>
        <dbReference type="ARBA" id="ARBA00023136"/>
    </source>
</evidence>
<evidence type="ECO:0000256" key="2">
    <source>
        <dbReference type="ARBA" id="ARBA00022448"/>
    </source>
</evidence>
<accession>A0A7S3EUC2</accession>
<dbReference type="PANTHER" id="PTHR43562">
    <property type="entry name" value="NAPA-TYPE SODIUM/HYDROGEN ANTIPORTER"/>
    <property type="match status" value="1"/>
</dbReference>
<gene>
    <name evidence="11" type="ORF">HERI1096_LOCUS9091</name>
</gene>
<evidence type="ECO:0000256" key="7">
    <source>
        <dbReference type="ARBA" id="ARBA00023065"/>
    </source>
</evidence>
<dbReference type="GO" id="GO:0006814">
    <property type="term" value="P:sodium ion transport"/>
    <property type="evidence" value="ECO:0007669"/>
    <property type="project" value="UniProtKB-KW"/>
</dbReference>
<dbReference type="InterPro" id="IPR006153">
    <property type="entry name" value="Cation/H_exchanger_TM"/>
</dbReference>
<protein>
    <recommendedName>
        <fullName evidence="10">Cation/H+ exchanger transmembrane domain-containing protein</fullName>
    </recommendedName>
</protein>
<evidence type="ECO:0000256" key="9">
    <source>
        <dbReference type="ARBA" id="ARBA00023201"/>
    </source>
</evidence>
<dbReference type="InterPro" id="IPR038770">
    <property type="entry name" value="Na+/solute_symporter_sf"/>
</dbReference>
<dbReference type="EMBL" id="HBHX01016257">
    <property type="protein sequence ID" value="CAE0108431.1"/>
    <property type="molecule type" value="Transcribed_RNA"/>
</dbReference>
<feature type="domain" description="Cation/H+ exchanger transmembrane" evidence="10">
    <location>
        <begin position="10"/>
        <end position="152"/>
    </location>
</feature>
<keyword evidence="2" id="KW-0813">Transport</keyword>
<evidence type="ECO:0000256" key="1">
    <source>
        <dbReference type="ARBA" id="ARBA00004141"/>
    </source>
</evidence>
<proteinExistence type="predicted"/>
<evidence type="ECO:0000256" key="6">
    <source>
        <dbReference type="ARBA" id="ARBA00023053"/>
    </source>
</evidence>
<dbReference type="PANTHER" id="PTHR43562:SF3">
    <property type="entry name" value="SODIUM ION_PROTON EXCHANGER (EUROFUNG)"/>
    <property type="match status" value="1"/>
</dbReference>
<evidence type="ECO:0000259" key="10">
    <source>
        <dbReference type="Pfam" id="PF00999"/>
    </source>
</evidence>
<keyword evidence="5" id="KW-1133">Transmembrane helix</keyword>
<dbReference type="AlphaFoldDB" id="A0A7S3EUC2"/>
<evidence type="ECO:0000256" key="5">
    <source>
        <dbReference type="ARBA" id="ARBA00022989"/>
    </source>
</evidence>
<dbReference type="GO" id="GO:0015297">
    <property type="term" value="F:antiporter activity"/>
    <property type="evidence" value="ECO:0007669"/>
    <property type="project" value="UniProtKB-KW"/>
</dbReference>
<dbReference type="GO" id="GO:1902600">
    <property type="term" value="P:proton transmembrane transport"/>
    <property type="evidence" value="ECO:0007669"/>
    <property type="project" value="InterPro"/>
</dbReference>
<name>A0A7S3EUC2_9EUKA</name>
<dbReference type="Gene3D" id="1.20.1530.20">
    <property type="match status" value="1"/>
</dbReference>
<reference evidence="11" key="1">
    <citation type="submission" date="2021-01" db="EMBL/GenBank/DDBJ databases">
        <authorList>
            <person name="Corre E."/>
            <person name="Pelletier E."/>
            <person name="Niang G."/>
            <person name="Scheremetjew M."/>
            <person name="Finn R."/>
            <person name="Kale V."/>
            <person name="Holt S."/>
            <person name="Cochrane G."/>
            <person name="Meng A."/>
            <person name="Brown T."/>
            <person name="Cohen L."/>
        </authorList>
    </citation>
    <scope>NUCLEOTIDE SEQUENCE</scope>
    <source>
        <strain evidence="11">CCMP281</strain>
    </source>
</reference>
<evidence type="ECO:0000256" key="3">
    <source>
        <dbReference type="ARBA" id="ARBA00022449"/>
    </source>
</evidence>
<keyword evidence="6" id="KW-0915">Sodium</keyword>
<keyword evidence="4" id="KW-0812">Transmembrane</keyword>
<dbReference type="GO" id="GO:0016020">
    <property type="term" value="C:membrane"/>
    <property type="evidence" value="ECO:0007669"/>
    <property type="project" value="UniProtKB-SubCell"/>
</dbReference>